<keyword evidence="2" id="KW-0472">Membrane</keyword>
<dbReference type="InterPro" id="IPR031928">
    <property type="entry name" value="RsdA_SigD-bd"/>
</dbReference>
<dbReference type="Gene3D" id="6.10.250.1300">
    <property type="match status" value="1"/>
</dbReference>
<feature type="compositionally biased region" description="Pro residues" evidence="1">
    <location>
        <begin position="373"/>
        <end position="383"/>
    </location>
</feature>
<dbReference type="Pfam" id="PF16751">
    <property type="entry name" value="RsdA_SigD_bd"/>
    <property type="match status" value="1"/>
</dbReference>
<feature type="transmembrane region" description="Helical" evidence="2">
    <location>
        <begin position="85"/>
        <end position="108"/>
    </location>
</feature>
<keyword evidence="2" id="KW-1133">Transmembrane helix</keyword>
<protein>
    <recommendedName>
        <fullName evidence="3">Anti-sigma-D factor RsdA sigma factor binding region domain-containing protein</fullName>
    </recommendedName>
</protein>
<dbReference type="EMBL" id="CP012150">
    <property type="protein sequence ID" value="AKS36780.1"/>
    <property type="molecule type" value="Genomic_DNA"/>
</dbReference>
<evidence type="ECO:0000256" key="1">
    <source>
        <dbReference type="SAM" id="MobiDB-lite"/>
    </source>
</evidence>
<accession>A0A0K0XHA8</accession>
<feature type="compositionally biased region" description="Low complexity" evidence="1">
    <location>
        <begin position="226"/>
        <end position="310"/>
    </location>
</feature>
<dbReference type="Proteomes" id="UP000062255">
    <property type="component" value="Chromosome"/>
</dbReference>
<proteinExistence type="predicted"/>
<organism evidence="4 5">
    <name type="scientific">Mycolicibacterium goodii</name>
    <name type="common">Mycobacterium goodii</name>
    <dbReference type="NCBI Taxonomy" id="134601"/>
    <lineage>
        <taxon>Bacteria</taxon>
        <taxon>Bacillati</taxon>
        <taxon>Actinomycetota</taxon>
        <taxon>Actinomycetes</taxon>
        <taxon>Mycobacteriales</taxon>
        <taxon>Mycobacteriaceae</taxon>
        <taxon>Mycolicibacterium</taxon>
    </lineage>
</organism>
<gene>
    <name evidence="4" type="ORF">AFA91_30945</name>
</gene>
<keyword evidence="2" id="KW-0812">Transmembrane</keyword>
<name>A0A0K0XHA8_MYCGD</name>
<feature type="region of interest" description="Disordered" evidence="1">
    <location>
        <begin position="193"/>
        <end position="394"/>
    </location>
</feature>
<dbReference type="PATRIC" id="fig|134601.6.peg.6400"/>
<evidence type="ECO:0000313" key="4">
    <source>
        <dbReference type="EMBL" id="AKS36780.1"/>
    </source>
</evidence>
<evidence type="ECO:0000259" key="3">
    <source>
        <dbReference type="Pfam" id="PF16751"/>
    </source>
</evidence>
<reference evidence="4 5" key="1">
    <citation type="submission" date="2015-07" db="EMBL/GenBank/DDBJ databases">
        <title>Complete genome sequence of Mycobacterium goodii X7B, a facultative thermophilic biodesulfurizing bacterium.</title>
        <authorList>
            <person name="Yu B."/>
            <person name="Li F."/>
            <person name="Xu P."/>
        </authorList>
    </citation>
    <scope>NUCLEOTIDE SEQUENCE [LARGE SCALE GENOMIC DNA]</scope>
    <source>
        <strain evidence="4 5">X7B</strain>
    </source>
</reference>
<dbReference type="KEGG" id="mgo:AFA91_30945"/>
<dbReference type="OrthoDB" id="4762520at2"/>
<evidence type="ECO:0000256" key="2">
    <source>
        <dbReference type="SAM" id="Phobius"/>
    </source>
</evidence>
<dbReference type="AlphaFoldDB" id="A0A0K0XHA8"/>
<sequence>MPDFGRWTSNGGDPSLNEINRTDRFIEALSLEQQVYATDPEEAELAFLLAGWRDDVRQAPMTGIIDPREAVVALDRAVARSRPRLPLALVGSVAAAVLCLGGFGAAVYGSSPGDALYGLRGTLFGEQPTRDVQVELASTELKQVQQLIDQGDWQAAQEKLQTLTTTVATVNDEAQKQQLVTQWQQLSVKVENRDPNATVPPDAPPPVLPEVTITPPAPSDTSVLQTTPGSETTPPSETPSGATSPTSPGESSNPSTPSETTPPTSETTVPSSPTSVPSSTTQPSPTSTSAPTSAPTSTTQSSPAVQLPSPVEEEEEPAVPAPTSVPQAPPSEPTDEPSAPRTTVTTATTVTLPAQVGPAQGRGGRGGAEPAQPGEPAPEPPVAQIPLLPGMGGN</sequence>
<feature type="compositionally biased region" description="Low complexity" evidence="1">
    <location>
        <begin position="342"/>
        <end position="359"/>
    </location>
</feature>
<dbReference type="RefSeq" id="WP_049749159.1">
    <property type="nucleotide sequence ID" value="NZ_CP012150.1"/>
</dbReference>
<evidence type="ECO:0000313" key="5">
    <source>
        <dbReference type="Proteomes" id="UP000062255"/>
    </source>
</evidence>
<feature type="domain" description="Anti-sigma-D factor RsdA sigma factor binding region" evidence="3">
    <location>
        <begin position="15"/>
        <end position="60"/>
    </location>
</feature>
<dbReference type="STRING" id="134601.AFA91_30945"/>